<name>A0ACA8ZEA2_9BACL</name>
<keyword evidence="2" id="KW-1185">Reference proteome</keyword>
<gene>
    <name evidence="1" type="ORF">FAVT5_3571</name>
</gene>
<accession>A0ACA8ZEA2</accession>
<protein>
    <submittedName>
        <fullName evidence="1">Uncharacterized protein</fullName>
    </submittedName>
</protein>
<sequence>MYDAACEDGTTDSQGRAVVCDLVLQKLGRLCESNRFSFP</sequence>
<dbReference type="EMBL" id="LR792684">
    <property type="protein sequence ID" value="CAB3395803.1"/>
    <property type="molecule type" value="Genomic_DNA"/>
</dbReference>
<evidence type="ECO:0000313" key="2">
    <source>
        <dbReference type="Proteomes" id="UP000501793"/>
    </source>
</evidence>
<proteinExistence type="predicted"/>
<reference evidence="1" key="1">
    <citation type="submission" date="2020-04" db="EMBL/GenBank/DDBJ databases">
        <authorList>
            <person name="Hogendoorn C."/>
        </authorList>
    </citation>
    <scope>NUCLEOTIDE SEQUENCE</scope>
    <source>
        <strain evidence="1">FAVT5</strain>
    </source>
</reference>
<dbReference type="Proteomes" id="UP000501793">
    <property type="component" value="Chromosome"/>
</dbReference>
<organism evidence="1 2">
    <name type="scientific">Kyrpidia spormannii</name>
    <dbReference type="NCBI Taxonomy" id="2055160"/>
    <lineage>
        <taxon>Bacteria</taxon>
        <taxon>Bacillati</taxon>
        <taxon>Bacillota</taxon>
        <taxon>Bacilli</taxon>
        <taxon>Bacillales</taxon>
        <taxon>Alicyclobacillaceae</taxon>
        <taxon>Kyrpidia</taxon>
    </lineage>
</organism>
<evidence type="ECO:0000313" key="1">
    <source>
        <dbReference type="EMBL" id="CAB3395803.1"/>
    </source>
</evidence>